<comment type="function">
    <text evidence="5">Acetylates the N-terminal alanine of ribosomal protein bS18.</text>
</comment>
<evidence type="ECO:0000256" key="5">
    <source>
        <dbReference type="RuleBase" id="RU363094"/>
    </source>
</evidence>
<comment type="catalytic activity">
    <reaction evidence="5">
        <text>N-terminal L-alanyl-[ribosomal protein bS18] + acetyl-CoA = N-terminal N(alpha)-acetyl-L-alanyl-[ribosomal protein bS18] + CoA + H(+)</text>
        <dbReference type="Rhea" id="RHEA:43756"/>
        <dbReference type="Rhea" id="RHEA-COMP:10676"/>
        <dbReference type="Rhea" id="RHEA-COMP:10677"/>
        <dbReference type="ChEBI" id="CHEBI:15378"/>
        <dbReference type="ChEBI" id="CHEBI:57287"/>
        <dbReference type="ChEBI" id="CHEBI:57288"/>
        <dbReference type="ChEBI" id="CHEBI:64718"/>
        <dbReference type="ChEBI" id="CHEBI:83683"/>
        <dbReference type="EC" id="2.3.1.266"/>
    </reaction>
</comment>
<dbReference type="GO" id="GO:0005737">
    <property type="term" value="C:cytoplasm"/>
    <property type="evidence" value="ECO:0007669"/>
    <property type="project" value="UniProtKB-SubCell"/>
</dbReference>
<dbReference type="Pfam" id="PF00583">
    <property type="entry name" value="Acetyltransf_1"/>
    <property type="match status" value="1"/>
</dbReference>
<dbReference type="InterPro" id="IPR016181">
    <property type="entry name" value="Acyl_CoA_acyltransferase"/>
</dbReference>
<protein>
    <recommendedName>
        <fullName evidence="5">[Ribosomal protein bS18]-alanine N-acetyltransferase</fullName>
        <ecNumber evidence="5">2.3.1.266</ecNumber>
    </recommendedName>
</protein>
<dbReference type="NCBIfam" id="TIGR01575">
    <property type="entry name" value="rimI"/>
    <property type="match status" value="1"/>
</dbReference>
<dbReference type="PANTHER" id="PTHR43420">
    <property type="entry name" value="ACETYLTRANSFERASE"/>
    <property type="match status" value="1"/>
</dbReference>
<evidence type="ECO:0000256" key="1">
    <source>
        <dbReference type="ARBA" id="ARBA00005395"/>
    </source>
</evidence>
<proteinExistence type="inferred from homology"/>
<dbReference type="Gene3D" id="3.40.630.30">
    <property type="match status" value="1"/>
</dbReference>
<dbReference type="AlphaFoldDB" id="A0A378UD57"/>
<sequence>MNIRPAQATDCAALAALDARCNPSPWSAAQFAAALDGRFERVFLAEYSDGLCGLIVWQSVCGESELHLLATAPEYRRRGIASGLLEYWQQAAADEACTRLFLEVRAGNEAAQALYRKYGFQPCGRRTAYYTLPDGGREDAVLMEQSC</sequence>
<dbReference type="CDD" id="cd04301">
    <property type="entry name" value="NAT_SF"/>
    <property type="match status" value="1"/>
</dbReference>
<evidence type="ECO:0000256" key="2">
    <source>
        <dbReference type="ARBA" id="ARBA00022490"/>
    </source>
</evidence>
<accession>A0A378UD57</accession>
<evidence type="ECO:0000256" key="4">
    <source>
        <dbReference type="ARBA" id="ARBA00023315"/>
    </source>
</evidence>
<dbReference type="PANTHER" id="PTHR43420:SF12">
    <property type="entry name" value="N-ACETYLTRANSFERASE DOMAIN-CONTAINING PROTEIN"/>
    <property type="match status" value="1"/>
</dbReference>
<dbReference type="EC" id="2.3.1.266" evidence="5"/>
<evidence type="ECO:0000313" key="8">
    <source>
        <dbReference type="Proteomes" id="UP000254651"/>
    </source>
</evidence>
<evidence type="ECO:0000259" key="6">
    <source>
        <dbReference type="PROSITE" id="PS51186"/>
    </source>
</evidence>
<evidence type="ECO:0000256" key="3">
    <source>
        <dbReference type="ARBA" id="ARBA00022679"/>
    </source>
</evidence>
<organism evidence="7 8">
    <name type="scientific">Bergeriella denitrificans</name>
    <name type="common">Neisseria denitrificans</name>
    <dbReference type="NCBI Taxonomy" id="494"/>
    <lineage>
        <taxon>Bacteria</taxon>
        <taxon>Pseudomonadati</taxon>
        <taxon>Pseudomonadota</taxon>
        <taxon>Betaproteobacteria</taxon>
        <taxon>Neisseriales</taxon>
        <taxon>Neisseriaceae</taxon>
        <taxon>Bergeriella</taxon>
    </lineage>
</organism>
<gene>
    <name evidence="7" type="ORF">NCTC10295_00067</name>
</gene>
<feature type="domain" description="N-acetyltransferase" evidence="6">
    <location>
        <begin position="1"/>
        <end position="147"/>
    </location>
</feature>
<keyword evidence="2 5" id="KW-0963">Cytoplasm</keyword>
<comment type="similarity">
    <text evidence="1 5">Belongs to the acetyltransferase family. RimI subfamily.</text>
</comment>
<dbReference type="InterPro" id="IPR006464">
    <property type="entry name" value="AcTrfase_RimI/Ard1"/>
</dbReference>
<dbReference type="Proteomes" id="UP000254651">
    <property type="component" value="Unassembled WGS sequence"/>
</dbReference>
<dbReference type="RefSeq" id="WP_066079362.1">
    <property type="nucleotide sequence ID" value="NZ_CP181246.1"/>
</dbReference>
<comment type="subcellular location">
    <subcellularLocation>
        <location evidence="5">Cytoplasm</location>
    </subcellularLocation>
</comment>
<reference evidence="7 8" key="1">
    <citation type="submission" date="2018-06" db="EMBL/GenBank/DDBJ databases">
        <authorList>
            <consortium name="Pathogen Informatics"/>
            <person name="Doyle S."/>
        </authorList>
    </citation>
    <scope>NUCLEOTIDE SEQUENCE [LARGE SCALE GENOMIC DNA]</scope>
    <source>
        <strain evidence="7 8">NCTC10295</strain>
    </source>
</reference>
<keyword evidence="3 7" id="KW-0808">Transferase</keyword>
<dbReference type="InterPro" id="IPR050680">
    <property type="entry name" value="YpeA/RimI_acetyltransf"/>
</dbReference>
<keyword evidence="8" id="KW-1185">Reference proteome</keyword>
<dbReference type="SUPFAM" id="SSF55729">
    <property type="entry name" value="Acyl-CoA N-acyltransferases (Nat)"/>
    <property type="match status" value="1"/>
</dbReference>
<name>A0A378UD57_BERDE</name>
<keyword evidence="4" id="KW-0012">Acyltransferase</keyword>
<dbReference type="GO" id="GO:0008999">
    <property type="term" value="F:protein-N-terminal-alanine acetyltransferase activity"/>
    <property type="evidence" value="ECO:0007669"/>
    <property type="project" value="UniProtKB-EC"/>
</dbReference>
<dbReference type="InterPro" id="IPR000182">
    <property type="entry name" value="GNAT_dom"/>
</dbReference>
<dbReference type="EMBL" id="UGQS01000001">
    <property type="protein sequence ID" value="STZ75344.1"/>
    <property type="molecule type" value="Genomic_DNA"/>
</dbReference>
<dbReference type="PROSITE" id="PS51186">
    <property type="entry name" value="GNAT"/>
    <property type="match status" value="1"/>
</dbReference>
<evidence type="ECO:0000313" key="7">
    <source>
        <dbReference type="EMBL" id="STZ75344.1"/>
    </source>
</evidence>